<keyword evidence="5" id="KW-0227">DNA damage</keyword>
<comment type="caution">
    <text evidence="10">The sequence shown here is derived from an EMBL/GenBank/DDBJ whole genome shotgun (WGS) entry which is preliminary data.</text>
</comment>
<dbReference type="SUPFAM" id="SSF56219">
    <property type="entry name" value="DNase I-like"/>
    <property type="match status" value="1"/>
</dbReference>
<dbReference type="GO" id="GO:0046872">
    <property type="term" value="F:metal ion binding"/>
    <property type="evidence" value="ECO:0007669"/>
    <property type="project" value="UniProtKB-KW"/>
</dbReference>
<keyword evidence="11" id="KW-1185">Reference proteome</keyword>
<evidence type="ECO:0000259" key="9">
    <source>
        <dbReference type="Pfam" id="PF03372"/>
    </source>
</evidence>
<dbReference type="InterPro" id="IPR051547">
    <property type="entry name" value="TDP2-like"/>
</dbReference>
<feature type="domain" description="Endonuclease/exonuclease/phosphatase" evidence="9">
    <location>
        <begin position="15"/>
        <end position="318"/>
    </location>
</feature>
<accession>A0A162T986</accession>
<evidence type="ECO:0000256" key="3">
    <source>
        <dbReference type="ARBA" id="ARBA00022722"/>
    </source>
</evidence>
<comment type="cofactor">
    <cofactor evidence="1">
        <name>Mn(2+)</name>
        <dbReference type="ChEBI" id="CHEBI:29035"/>
    </cofactor>
</comment>
<sequence>MNKMNSKKDVMLSVMTWNIYQGADLSPIFTSSSKPIPQIVTEVFRQFLATNFPKRAKAIAKQIELEKPDIIGLQEAVLVELISPDSYRVVYDYINILLDELEDRDIKYELIVKNKNTSIELPTSTGNKVAFTDRDVILVRKDSDVKVVWKQGVNFQAKLPPIEVGNLSVTITRGWSAMDAILKGHMFRMVTTHLEPLSSIISPFIQEAQGNELLAGPGQTDLPLIFTGDFNSKADNTGTATYRNLINAGFTDTWLTGDYGDGFTCCHDGDLLNAVSTLSERIDLILMKNNSNWEVIKEKLVGETQSDRTRTRLWPSDHAGVLAKFKLGSR</sequence>
<dbReference type="InterPro" id="IPR005135">
    <property type="entry name" value="Endo/exonuclease/phosphatase"/>
</dbReference>
<proteinExistence type="predicted"/>
<keyword evidence="4" id="KW-0479">Metal-binding</keyword>
<evidence type="ECO:0000256" key="1">
    <source>
        <dbReference type="ARBA" id="ARBA00001936"/>
    </source>
</evidence>
<dbReference type="GO" id="GO:0004519">
    <property type="term" value="F:endonuclease activity"/>
    <property type="evidence" value="ECO:0007669"/>
    <property type="project" value="UniProtKB-KW"/>
</dbReference>
<evidence type="ECO:0000256" key="5">
    <source>
        <dbReference type="ARBA" id="ARBA00022763"/>
    </source>
</evidence>
<dbReference type="Gene3D" id="3.60.10.10">
    <property type="entry name" value="Endonuclease/exonuclease/phosphatase"/>
    <property type="match status" value="1"/>
</dbReference>
<keyword evidence="6" id="KW-0378">Hydrolase</keyword>
<keyword evidence="7" id="KW-0460">Magnesium</keyword>
<dbReference type="InterPro" id="IPR036691">
    <property type="entry name" value="Endo/exonu/phosph_ase_sf"/>
</dbReference>
<dbReference type="GO" id="GO:0005737">
    <property type="term" value="C:cytoplasm"/>
    <property type="evidence" value="ECO:0007669"/>
    <property type="project" value="TreeGrafter"/>
</dbReference>
<reference evidence="10 11" key="1">
    <citation type="submission" date="2016-04" db="EMBL/GenBank/DDBJ databases">
        <title>Genome sequence of Clostridium magnum DSM 2767.</title>
        <authorList>
            <person name="Poehlein A."/>
            <person name="Uhlig R."/>
            <person name="Fischer R."/>
            <person name="Bahl H."/>
            <person name="Daniel R."/>
        </authorList>
    </citation>
    <scope>NUCLEOTIDE SEQUENCE [LARGE SCALE GENOMIC DNA]</scope>
    <source>
        <strain evidence="10 11">DSM 2767</strain>
    </source>
</reference>
<keyword evidence="8" id="KW-0234">DNA repair</keyword>
<protein>
    <submittedName>
        <fullName evidence="10">Endonuclease/exonuclease/phosphatase family protein</fullName>
    </submittedName>
</protein>
<organism evidence="10 11">
    <name type="scientific">Clostridium magnum DSM 2767</name>
    <dbReference type="NCBI Taxonomy" id="1121326"/>
    <lineage>
        <taxon>Bacteria</taxon>
        <taxon>Bacillati</taxon>
        <taxon>Bacillota</taxon>
        <taxon>Clostridia</taxon>
        <taxon>Eubacteriales</taxon>
        <taxon>Clostridiaceae</taxon>
        <taxon>Clostridium</taxon>
    </lineage>
</organism>
<gene>
    <name evidence="10" type="ORF">CLMAG_21800</name>
</gene>
<dbReference type="AlphaFoldDB" id="A0A162T986"/>
<dbReference type="EMBL" id="LWAE01000002">
    <property type="protein sequence ID" value="KZL92371.1"/>
    <property type="molecule type" value="Genomic_DNA"/>
</dbReference>
<evidence type="ECO:0000256" key="2">
    <source>
        <dbReference type="ARBA" id="ARBA00001946"/>
    </source>
</evidence>
<evidence type="ECO:0000256" key="7">
    <source>
        <dbReference type="ARBA" id="ARBA00022842"/>
    </source>
</evidence>
<keyword evidence="10" id="KW-0269">Exonuclease</keyword>
<dbReference type="PANTHER" id="PTHR15822:SF4">
    <property type="entry name" value="TYROSYL-DNA PHOSPHODIESTERASE 2"/>
    <property type="match status" value="1"/>
</dbReference>
<evidence type="ECO:0000256" key="6">
    <source>
        <dbReference type="ARBA" id="ARBA00022801"/>
    </source>
</evidence>
<keyword evidence="3" id="KW-0540">Nuclease</keyword>
<comment type="cofactor">
    <cofactor evidence="2">
        <name>Mg(2+)</name>
        <dbReference type="ChEBI" id="CHEBI:18420"/>
    </cofactor>
</comment>
<dbReference type="PATRIC" id="fig|1121326.3.peg.2172"/>
<dbReference type="GO" id="GO:0006302">
    <property type="term" value="P:double-strand break repair"/>
    <property type="evidence" value="ECO:0007669"/>
    <property type="project" value="TreeGrafter"/>
</dbReference>
<evidence type="ECO:0000256" key="4">
    <source>
        <dbReference type="ARBA" id="ARBA00022723"/>
    </source>
</evidence>
<dbReference type="Proteomes" id="UP000076603">
    <property type="component" value="Unassembled WGS sequence"/>
</dbReference>
<keyword evidence="10" id="KW-0255">Endonuclease</keyword>
<dbReference type="STRING" id="1121326.CLMAG_21800"/>
<dbReference type="GO" id="GO:0004527">
    <property type="term" value="F:exonuclease activity"/>
    <property type="evidence" value="ECO:0007669"/>
    <property type="project" value="UniProtKB-KW"/>
</dbReference>
<dbReference type="GO" id="GO:0070260">
    <property type="term" value="F:5'-tyrosyl-DNA phosphodiesterase activity"/>
    <property type="evidence" value="ECO:0007669"/>
    <property type="project" value="TreeGrafter"/>
</dbReference>
<evidence type="ECO:0000313" key="11">
    <source>
        <dbReference type="Proteomes" id="UP000076603"/>
    </source>
</evidence>
<evidence type="ECO:0000313" key="10">
    <source>
        <dbReference type="EMBL" id="KZL92371.1"/>
    </source>
</evidence>
<dbReference type="PANTHER" id="PTHR15822">
    <property type="entry name" value="TRAF AND TNF RECEPTOR-ASSOCIATED PROTEIN"/>
    <property type="match status" value="1"/>
</dbReference>
<evidence type="ECO:0000256" key="8">
    <source>
        <dbReference type="ARBA" id="ARBA00023204"/>
    </source>
</evidence>
<dbReference type="Pfam" id="PF03372">
    <property type="entry name" value="Exo_endo_phos"/>
    <property type="match status" value="1"/>
</dbReference>
<dbReference type="GO" id="GO:0003697">
    <property type="term" value="F:single-stranded DNA binding"/>
    <property type="evidence" value="ECO:0007669"/>
    <property type="project" value="TreeGrafter"/>
</dbReference>
<name>A0A162T986_9CLOT</name>